<sequence length="44" mass="5408">MNKAVEVYDTTKCQRVALWYYGMPDEVRTFLEDQGYMLREHEYQ</sequence>
<dbReference type="EMBL" id="MZ334525">
    <property type="protein sequence ID" value="UBF23220.1"/>
    <property type="molecule type" value="Genomic_DNA"/>
</dbReference>
<keyword evidence="2" id="KW-1185">Reference proteome</keyword>
<accession>A0AAE8XYY2</accession>
<name>A0AAE8XYY2_9CAUD</name>
<protein>
    <submittedName>
        <fullName evidence="1">Uncharacterized protein</fullName>
    </submittedName>
</protein>
<organism evidence="1 2">
    <name type="scientific">Haloarcula tailed virus 2</name>
    <dbReference type="NCBI Taxonomy" id="2877989"/>
    <lineage>
        <taxon>Viruses</taxon>
        <taxon>Duplodnaviria</taxon>
        <taxon>Heunggongvirae</taxon>
        <taxon>Uroviricota</taxon>
        <taxon>Caudoviricetes</taxon>
        <taxon>Thumleimavirales</taxon>
        <taxon>Soleiviridae</taxon>
        <taxon>Eilatmyovirus</taxon>
        <taxon>Eilatmyovirus salis</taxon>
        <taxon>Eilatmyovirus HATV2</taxon>
    </lineage>
</organism>
<dbReference type="Proteomes" id="UP000827814">
    <property type="component" value="Segment"/>
</dbReference>
<proteinExistence type="predicted"/>
<reference evidence="1" key="1">
    <citation type="submission" date="2021-05" db="EMBL/GenBank/DDBJ databases">
        <title>Diversity, taxonomy and evolution of archaeal viruses of the class Caudoviricetes.</title>
        <authorList>
            <person name="Liu Y."/>
            <person name="Demina T.A."/>
            <person name="Roux S."/>
            <person name="Aiewsakun P."/>
            <person name="Kazlauskas D."/>
            <person name="Simmonds P."/>
            <person name="Prangishvili D."/>
            <person name="Oksanen H.M."/>
            <person name="Krupovic M."/>
        </authorList>
    </citation>
    <scope>NUCLEOTIDE SEQUENCE</scope>
    <source>
        <strain evidence="1">HATV-2/44</strain>
    </source>
</reference>
<gene>
    <name evidence="1" type="ORF">HATV-2_gp69</name>
</gene>
<evidence type="ECO:0000313" key="2">
    <source>
        <dbReference type="Proteomes" id="UP000827814"/>
    </source>
</evidence>
<evidence type="ECO:0000313" key="1">
    <source>
        <dbReference type="EMBL" id="UBF23220.1"/>
    </source>
</evidence>